<feature type="domain" description="F-box" evidence="1">
    <location>
        <begin position="4"/>
        <end position="48"/>
    </location>
</feature>
<evidence type="ECO:0000313" key="3">
    <source>
        <dbReference type="Proteomes" id="UP000615446"/>
    </source>
</evidence>
<protein>
    <recommendedName>
        <fullName evidence="1">F-box domain-containing protein</fullName>
    </recommendedName>
</protein>
<evidence type="ECO:0000313" key="2">
    <source>
        <dbReference type="EMBL" id="GES77957.1"/>
    </source>
</evidence>
<dbReference type="InterPro" id="IPR001810">
    <property type="entry name" value="F-box_dom"/>
</dbReference>
<dbReference type="OrthoDB" id="2372104at2759"/>
<dbReference type="AlphaFoldDB" id="A0A8H3L307"/>
<evidence type="ECO:0000259" key="1">
    <source>
        <dbReference type="Pfam" id="PF12937"/>
    </source>
</evidence>
<comment type="caution">
    <text evidence="2">The sequence shown here is derived from an EMBL/GenBank/DDBJ whole genome shotgun (WGS) entry which is preliminary data.</text>
</comment>
<organism evidence="2 3">
    <name type="scientific">Rhizophagus clarus</name>
    <dbReference type="NCBI Taxonomy" id="94130"/>
    <lineage>
        <taxon>Eukaryota</taxon>
        <taxon>Fungi</taxon>
        <taxon>Fungi incertae sedis</taxon>
        <taxon>Mucoromycota</taxon>
        <taxon>Glomeromycotina</taxon>
        <taxon>Glomeromycetes</taxon>
        <taxon>Glomerales</taxon>
        <taxon>Glomeraceae</taxon>
        <taxon>Rhizophagus</taxon>
    </lineage>
</organism>
<sequence length="235" mass="27984">MAPILPVDCFEEIFRFLQEDKTSLHSCILVNRLWCENTAPFLWRQPFILIGTTPSEKLIRTYISCLNEKDRNLLILNGIKLPKLLIPPTFNYVKFLRHFNLEMLQKSIPRWIKLNQQTIEEGTQDMLLYVLLRFITRCCPTLETVYLVLNSRPIRLFSNDKIGDSILIQSKFDDWPNKFTSIRNLSIDFTDWIIYKSYNFNEDNEIHNIAKLIKSQDILQHIRLIGKYQMIHQIY</sequence>
<name>A0A8H3L307_9GLOM</name>
<reference evidence="2" key="1">
    <citation type="submission" date="2019-10" db="EMBL/GenBank/DDBJ databases">
        <title>Conservation and host-specific expression of non-tandemly repeated heterogenous ribosome RNA gene in arbuscular mycorrhizal fungi.</title>
        <authorList>
            <person name="Maeda T."/>
            <person name="Kobayashi Y."/>
            <person name="Nakagawa T."/>
            <person name="Ezawa T."/>
            <person name="Yamaguchi K."/>
            <person name="Bino T."/>
            <person name="Nishimoto Y."/>
            <person name="Shigenobu S."/>
            <person name="Kawaguchi M."/>
        </authorList>
    </citation>
    <scope>NUCLEOTIDE SEQUENCE</scope>
    <source>
        <strain evidence="2">HR1</strain>
    </source>
</reference>
<proteinExistence type="predicted"/>
<dbReference type="Proteomes" id="UP000615446">
    <property type="component" value="Unassembled WGS sequence"/>
</dbReference>
<dbReference type="SUPFAM" id="SSF81383">
    <property type="entry name" value="F-box domain"/>
    <property type="match status" value="1"/>
</dbReference>
<accession>A0A8H3L307</accession>
<dbReference type="EMBL" id="BLAL01000034">
    <property type="protein sequence ID" value="GES77957.1"/>
    <property type="molecule type" value="Genomic_DNA"/>
</dbReference>
<gene>
    <name evidence="2" type="ORF">RCL2_000528400</name>
</gene>
<dbReference type="Pfam" id="PF12937">
    <property type="entry name" value="F-box-like"/>
    <property type="match status" value="1"/>
</dbReference>
<dbReference type="InterPro" id="IPR036047">
    <property type="entry name" value="F-box-like_dom_sf"/>
</dbReference>